<dbReference type="RefSeq" id="WP_243013239.1">
    <property type="nucleotide sequence ID" value="NZ_JALGAR010000006.1"/>
</dbReference>
<organism evidence="3 4">
    <name type="scientific">Cryobacterium zhongshanensis</name>
    <dbReference type="NCBI Taxonomy" id="2928153"/>
    <lineage>
        <taxon>Bacteria</taxon>
        <taxon>Bacillati</taxon>
        <taxon>Actinomycetota</taxon>
        <taxon>Actinomycetes</taxon>
        <taxon>Micrococcales</taxon>
        <taxon>Microbacteriaceae</taxon>
        <taxon>Cryobacterium</taxon>
    </lineage>
</organism>
<keyword evidence="2" id="KW-0472">Membrane</keyword>
<evidence type="ECO:0000256" key="2">
    <source>
        <dbReference type="SAM" id="Phobius"/>
    </source>
</evidence>
<proteinExistence type="predicted"/>
<dbReference type="Proteomes" id="UP001165341">
    <property type="component" value="Unassembled WGS sequence"/>
</dbReference>
<keyword evidence="4" id="KW-1185">Reference proteome</keyword>
<feature type="transmembrane region" description="Helical" evidence="2">
    <location>
        <begin position="67"/>
        <end position="85"/>
    </location>
</feature>
<comment type="caution">
    <text evidence="3">The sequence shown here is derived from an EMBL/GenBank/DDBJ whole genome shotgun (WGS) entry which is preliminary data.</text>
</comment>
<keyword evidence="2" id="KW-1133">Transmembrane helix</keyword>
<protein>
    <submittedName>
        <fullName evidence="3">Uncharacterized protein</fullName>
    </submittedName>
</protein>
<feature type="compositionally biased region" description="Polar residues" evidence="1">
    <location>
        <begin position="1"/>
        <end position="14"/>
    </location>
</feature>
<feature type="region of interest" description="Disordered" evidence="1">
    <location>
        <begin position="1"/>
        <end position="29"/>
    </location>
</feature>
<dbReference type="AlphaFoldDB" id="A0AA41QZI8"/>
<gene>
    <name evidence="3" type="ORF">MQH31_18230</name>
</gene>
<reference evidence="3" key="1">
    <citation type="submission" date="2022-03" db="EMBL/GenBank/DDBJ databases">
        <title>Cryobacterium sp. nov. strain ZS14-85, isolated from Antarctic soil.</title>
        <authorList>
            <person name="Li J."/>
            <person name="Niu G."/>
        </authorList>
    </citation>
    <scope>NUCLEOTIDE SEQUENCE</scope>
    <source>
        <strain evidence="3">ZS14-85</strain>
    </source>
</reference>
<evidence type="ECO:0000256" key="1">
    <source>
        <dbReference type="SAM" id="MobiDB-lite"/>
    </source>
</evidence>
<sequence>MKDTVENQSASGRSTARRTGEVSPESHLARRVRDRTRVQALWAVVAANLAFFSGLSFNLPALQWVSLPLYLLALSLGAYSIRLAFRAQKIDDREASHE</sequence>
<accession>A0AA41QZI8</accession>
<dbReference type="EMBL" id="JALGAR010000006">
    <property type="protein sequence ID" value="MCI4659748.1"/>
    <property type="molecule type" value="Genomic_DNA"/>
</dbReference>
<evidence type="ECO:0000313" key="4">
    <source>
        <dbReference type="Proteomes" id="UP001165341"/>
    </source>
</evidence>
<keyword evidence="2" id="KW-0812">Transmembrane</keyword>
<evidence type="ECO:0000313" key="3">
    <source>
        <dbReference type="EMBL" id="MCI4659748.1"/>
    </source>
</evidence>
<feature type="transmembrane region" description="Helical" evidence="2">
    <location>
        <begin position="40"/>
        <end position="61"/>
    </location>
</feature>
<name>A0AA41QZI8_9MICO</name>